<keyword evidence="3" id="KW-0479">Metal-binding</keyword>
<evidence type="ECO:0000259" key="10">
    <source>
        <dbReference type="PROSITE" id="PS00125"/>
    </source>
</evidence>
<dbReference type="InterPro" id="IPR029052">
    <property type="entry name" value="Metallo-depent_PP-like"/>
</dbReference>
<dbReference type="InterPro" id="IPR004843">
    <property type="entry name" value="Calcineurin-like_PHP"/>
</dbReference>
<dbReference type="InterPro" id="IPR006186">
    <property type="entry name" value="Ser/Thr-sp_prot-phosphatase"/>
</dbReference>
<name>A0A345ZAN9_9BACT</name>
<keyword evidence="6" id="KW-0464">Manganese</keyword>
<keyword evidence="4" id="KW-0378">Hydrolase</keyword>
<dbReference type="KEGG" id="cdes:C0J27_01145"/>
<comment type="catalytic activity">
    <reaction evidence="7">
        <text>O-phospho-L-seryl-[protein] + H2O = L-seryl-[protein] + phosphate</text>
        <dbReference type="Rhea" id="RHEA:20629"/>
        <dbReference type="Rhea" id="RHEA-COMP:9863"/>
        <dbReference type="Rhea" id="RHEA-COMP:11604"/>
        <dbReference type="ChEBI" id="CHEBI:15377"/>
        <dbReference type="ChEBI" id="CHEBI:29999"/>
        <dbReference type="ChEBI" id="CHEBI:43474"/>
        <dbReference type="ChEBI" id="CHEBI:83421"/>
        <dbReference type="EC" id="3.1.3.16"/>
    </reaction>
</comment>
<evidence type="ECO:0000256" key="9">
    <source>
        <dbReference type="SAM" id="Phobius"/>
    </source>
</evidence>
<proteinExistence type="predicted"/>
<dbReference type="GO" id="GO:0005737">
    <property type="term" value="C:cytoplasm"/>
    <property type="evidence" value="ECO:0007669"/>
    <property type="project" value="TreeGrafter"/>
</dbReference>
<evidence type="ECO:0000313" key="12">
    <source>
        <dbReference type="Proteomes" id="UP000254834"/>
    </source>
</evidence>
<keyword evidence="12" id="KW-1185">Reference proteome</keyword>
<feature type="domain" description="Serine/threonine specific protein phosphatases" evidence="10">
    <location>
        <begin position="221"/>
        <end position="226"/>
    </location>
</feature>
<feature type="transmembrane region" description="Helical" evidence="9">
    <location>
        <begin position="25"/>
        <end position="44"/>
    </location>
</feature>
<keyword evidence="9" id="KW-0472">Membrane</keyword>
<reference evidence="11 12" key="1">
    <citation type="submission" date="2017-12" db="EMBL/GenBank/DDBJ databases">
        <title>Chromulinavorax destructans is a abundant pathogen of dominant heterotrophic picoflagllates.</title>
        <authorList>
            <person name="Deeg C.M."/>
            <person name="Zimmer M."/>
            <person name="Suttle C.A."/>
        </authorList>
    </citation>
    <scope>NUCLEOTIDE SEQUENCE [LARGE SCALE GENOMIC DNA]</scope>
    <source>
        <strain evidence="11 12">SeV1</strain>
    </source>
</reference>
<evidence type="ECO:0000256" key="2">
    <source>
        <dbReference type="ARBA" id="ARBA00013081"/>
    </source>
</evidence>
<dbReference type="OrthoDB" id="9808081at2"/>
<gene>
    <name evidence="11" type="ORF">C0J27_01145</name>
</gene>
<protein>
    <recommendedName>
        <fullName evidence="2">protein-serine/threonine phosphatase</fullName>
        <ecNumber evidence="2">3.1.3.16</ecNumber>
    </recommendedName>
</protein>
<keyword evidence="9" id="KW-1133">Transmembrane helix</keyword>
<dbReference type="SMART" id="SM00156">
    <property type="entry name" value="PP2Ac"/>
    <property type="match status" value="1"/>
</dbReference>
<dbReference type="PANTHER" id="PTHR11668">
    <property type="entry name" value="SERINE/THREONINE PROTEIN PHOSPHATASE"/>
    <property type="match status" value="1"/>
</dbReference>
<dbReference type="GO" id="GO:0004722">
    <property type="term" value="F:protein serine/threonine phosphatase activity"/>
    <property type="evidence" value="ECO:0007669"/>
    <property type="project" value="UniProtKB-EC"/>
</dbReference>
<dbReference type="GO" id="GO:0046872">
    <property type="term" value="F:metal ion binding"/>
    <property type="evidence" value="ECO:0007669"/>
    <property type="project" value="UniProtKB-KW"/>
</dbReference>
<comment type="catalytic activity">
    <reaction evidence="8">
        <text>O-phospho-L-threonyl-[protein] + H2O = L-threonyl-[protein] + phosphate</text>
        <dbReference type="Rhea" id="RHEA:47004"/>
        <dbReference type="Rhea" id="RHEA-COMP:11060"/>
        <dbReference type="Rhea" id="RHEA-COMP:11605"/>
        <dbReference type="ChEBI" id="CHEBI:15377"/>
        <dbReference type="ChEBI" id="CHEBI:30013"/>
        <dbReference type="ChEBI" id="CHEBI:43474"/>
        <dbReference type="ChEBI" id="CHEBI:61977"/>
        <dbReference type="EC" id="3.1.3.16"/>
    </reaction>
</comment>
<evidence type="ECO:0000256" key="8">
    <source>
        <dbReference type="ARBA" id="ARBA00048336"/>
    </source>
</evidence>
<organism evidence="11 12">
    <name type="scientific">Candidatus Chromulinivorax destructor</name>
    <dbReference type="NCBI Taxonomy" id="2066483"/>
    <lineage>
        <taxon>Bacteria</taxon>
        <taxon>Candidatus Babelota</taxon>
        <taxon>Candidatus Babeliae</taxon>
        <taxon>Candidatus Babeliales</taxon>
        <taxon>Candidatus Chromulinivoraceae</taxon>
        <taxon>Candidatus Chromulinivorax</taxon>
    </lineage>
</organism>
<evidence type="ECO:0000256" key="3">
    <source>
        <dbReference type="ARBA" id="ARBA00022723"/>
    </source>
</evidence>
<dbReference type="CDD" id="cd00144">
    <property type="entry name" value="MPP_PPP_family"/>
    <property type="match status" value="1"/>
</dbReference>
<dbReference type="SUPFAM" id="SSF56300">
    <property type="entry name" value="Metallo-dependent phosphatases"/>
    <property type="match status" value="1"/>
</dbReference>
<dbReference type="EC" id="3.1.3.16" evidence="2"/>
<dbReference type="PRINTS" id="PR00114">
    <property type="entry name" value="STPHPHTASE"/>
</dbReference>
<dbReference type="Pfam" id="PF00149">
    <property type="entry name" value="Metallophos"/>
    <property type="match status" value="1"/>
</dbReference>
<evidence type="ECO:0000313" key="11">
    <source>
        <dbReference type="EMBL" id="AXK60356.1"/>
    </source>
</evidence>
<evidence type="ECO:0000256" key="4">
    <source>
        <dbReference type="ARBA" id="ARBA00022801"/>
    </source>
</evidence>
<dbReference type="AlphaFoldDB" id="A0A345ZAN9"/>
<keyword evidence="5" id="KW-0904">Protein phosphatase</keyword>
<dbReference type="PANTHER" id="PTHR11668:SF300">
    <property type="entry name" value="SERINE_THREONINE-PROTEIN PHOSPHATASE"/>
    <property type="match status" value="1"/>
</dbReference>
<evidence type="ECO:0000256" key="7">
    <source>
        <dbReference type="ARBA" id="ARBA00047761"/>
    </source>
</evidence>
<dbReference type="PROSITE" id="PS00125">
    <property type="entry name" value="SER_THR_PHOSPHATASE"/>
    <property type="match status" value="1"/>
</dbReference>
<accession>A0A345ZAN9</accession>
<dbReference type="Gene3D" id="3.60.21.10">
    <property type="match status" value="1"/>
</dbReference>
<dbReference type="Proteomes" id="UP000254834">
    <property type="component" value="Chromosome"/>
</dbReference>
<evidence type="ECO:0000256" key="1">
    <source>
        <dbReference type="ARBA" id="ARBA00001936"/>
    </source>
</evidence>
<evidence type="ECO:0000256" key="6">
    <source>
        <dbReference type="ARBA" id="ARBA00023211"/>
    </source>
</evidence>
<sequence>MIEFNKQKIIINDNLYMNKTKKASILLFLSFSAQFLFGISSFSFEFVDRAAWNQACKKLPMNVEVMHTTKKVSAWSCHKNIHNDKNSAWLDFENALKQTLQIFQKSCLTNQSNWVNNSIPEASFYDISKEIFIPYIQKFEADKDDKIVIHGDFHGDIHSLIAELDALEKQGYMKKDSFELAQKNVYLVFLGDYVDRGLYGCEVMYTLFRLKIANPSNVIMIRGNHEDQNISDNYGFKDELITTFGSNLYAYQQIYRLYNFLPLALYLGRGNNYIQCCHGGLEYGYKPQNLLQSSCTFDLLGMVKRSDFKKYCDCCHQEEPIFVGNWFQDRASFLDFMPSSPSSFMGSIGFMWFDFKKFGDSHWLAGRGLAANEDLTQLVLDYQSAGSSKKVRGIMRAHQHAGGIEKQDPSNLMSELVASKGVYKLWRPIEINQKRSLHDGIVWTFNVAPDSLYGKFCHYGFDAYAIISIADRYEDWSMEVFNTKIIDCHLSKNK</sequence>
<keyword evidence="9" id="KW-0812">Transmembrane</keyword>
<comment type="cofactor">
    <cofactor evidence="1">
        <name>Mn(2+)</name>
        <dbReference type="ChEBI" id="CHEBI:29035"/>
    </cofactor>
</comment>
<dbReference type="InterPro" id="IPR050341">
    <property type="entry name" value="PP1_catalytic_subunit"/>
</dbReference>
<evidence type="ECO:0000256" key="5">
    <source>
        <dbReference type="ARBA" id="ARBA00022912"/>
    </source>
</evidence>
<dbReference type="EMBL" id="CP025544">
    <property type="protein sequence ID" value="AXK60356.1"/>
    <property type="molecule type" value="Genomic_DNA"/>
</dbReference>